<reference evidence="8" key="1">
    <citation type="journal article" date="2020" name="mSystems">
        <title>Genome- and Community-Level Interaction Insights into Carbon Utilization and Element Cycling Functions of Hydrothermarchaeota in Hydrothermal Sediment.</title>
        <authorList>
            <person name="Zhou Z."/>
            <person name="Liu Y."/>
            <person name="Xu W."/>
            <person name="Pan J."/>
            <person name="Luo Z.H."/>
            <person name="Li M."/>
        </authorList>
    </citation>
    <scope>NUCLEOTIDE SEQUENCE [LARGE SCALE GENOMIC DNA]</scope>
    <source>
        <strain evidence="8">SpSt-1259</strain>
    </source>
</reference>
<evidence type="ECO:0000256" key="1">
    <source>
        <dbReference type="ARBA" id="ARBA00014114"/>
    </source>
</evidence>
<evidence type="ECO:0000256" key="6">
    <source>
        <dbReference type="ARBA" id="ARBA00022691"/>
    </source>
</evidence>
<dbReference type="AlphaFoldDB" id="A0A7C2YYJ3"/>
<name>A0A7C2YYJ3_9CREN</name>
<protein>
    <recommendedName>
        <fullName evidence="1">16S rRNA aminocarboxypropyltransferase</fullName>
    </recommendedName>
</protein>
<organism evidence="8">
    <name type="scientific">Fervidicoccus fontis</name>
    <dbReference type="NCBI Taxonomy" id="683846"/>
    <lineage>
        <taxon>Archaea</taxon>
        <taxon>Thermoproteota</taxon>
        <taxon>Thermoprotei</taxon>
        <taxon>Fervidicoccales</taxon>
        <taxon>Fervidicoccaceae</taxon>
        <taxon>Fervidicoccus</taxon>
    </lineage>
</organism>
<keyword evidence="4" id="KW-0698">rRNA processing</keyword>
<comment type="caution">
    <text evidence="8">The sequence shown here is derived from an EMBL/GenBank/DDBJ whole genome shotgun (WGS) entry which is preliminary data.</text>
</comment>
<dbReference type="PANTHER" id="PTHR20426:SF0">
    <property type="entry name" value="18S RRNA AMINOCARBOXYPROPYLTRANSFERASE"/>
    <property type="match status" value="1"/>
</dbReference>
<dbReference type="GO" id="GO:0106388">
    <property type="term" value="F:rRNA small subunit aminocarboxypropyltransferase activity"/>
    <property type="evidence" value="ECO:0007669"/>
    <property type="project" value="InterPro"/>
</dbReference>
<sequence length="186" mass="20983">MECDEIKLFVVRLSEDSPSASTGVKLYKLGLARRIGLSLLTKMRGILLDPYAQTPLSIRDRELANSIVVIDRSWKVLEKEGRMNIRFGYMSRRRLPFLVASNPINYAKAFKLSSAEALAAALAIIGCFERAEEILSKFKWGKNFFALNGRFLQIYMQAKNAEEIEKAEDALMKEVLERGEGDEGEG</sequence>
<dbReference type="InterPro" id="IPR022968">
    <property type="entry name" value="Tsr3-like"/>
</dbReference>
<feature type="domain" description="16S/18S rRNA aminocarboxypropyltransferase Tsr3 C-terminal" evidence="7">
    <location>
        <begin position="46"/>
        <end position="171"/>
    </location>
</feature>
<dbReference type="EMBL" id="DSFE01000062">
    <property type="protein sequence ID" value="HEU97775.1"/>
    <property type="molecule type" value="Genomic_DNA"/>
</dbReference>
<accession>A0A7C2YYJ3</accession>
<keyword evidence="2" id="KW-0963">Cytoplasm</keyword>
<evidence type="ECO:0000256" key="3">
    <source>
        <dbReference type="ARBA" id="ARBA00022517"/>
    </source>
</evidence>
<proteinExistence type="predicted"/>
<dbReference type="PANTHER" id="PTHR20426">
    <property type="entry name" value="RIBOSOME BIOGENESIS PROTEIN TSR3 HOMOLOG"/>
    <property type="match status" value="1"/>
</dbReference>
<evidence type="ECO:0000256" key="4">
    <source>
        <dbReference type="ARBA" id="ARBA00022552"/>
    </source>
</evidence>
<dbReference type="Pfam" id="PF04034">
    <property type="entry name" value="Ribo_biogen_C"/>
    <property type="match status" value="1"/>
</dbReference>
<keyword evidence="3" id="KW-0690">Ribosome biogenesis</keyword>
<evidence type="ECO:0000256" key="5">
    <source>
        <dbReference type="ARBA" id="ARBA00022679"/>
    </source>
</evidence>
<dbReference type="InterPro" id="IPR007177">
    <property type="entry name" value="Tsr3_C"/>
</dbReference>
<keyword evidence="6" id="KW-0949">S-adenosyl-L-methionine</keyword>
<gene>
    <name evidence="8" type="ORF">ENO36_02840</name>
</gene>
<dbReference type="Proteomes" id="UP000885664">
    <property type="component" value="Unassembled WGS sequence"/>
</dbReference>
<evidence type="ECO:0000313" key="8">
    <source>
        <dbReference type="EMBL" id="HEU97775.1"/>
    </source>
</evidence>
<evidence type="ECO:0000259" key="7">
    <source>
        <dbReference type="Pfam" id="PF04034"/>
    </source>
</evidence>
<keyword evidence="5" id="KW-0808">Transferase</keyword>
<dbReference type="NCBIfam" id="NF002621">
    <property type="entry name" value="PRK02287.1"/>
    <property type="match status" value="1"/>
</dbReference>
<evidence type="ECO:0000256" key="2">
    <source>
        <dbReference type="ARBA" id="ARBA00022490"/>
    </source>
</evidence>
<dbReference type="GO" id="GO:0006364">
    <property type="term" value="P:rRNA processing"/>
    <property type="evidence" value="ECO:0007669"/>
    <property type="project" value="UniProtKB-KW"/>
</dbReference>